<sequence length="172" mass="18889">MSMTRLDPIQPKYPAASPSEGEEEQTEAAFESALAQLSPRFGFRLHPQVRELAYALFQMGWTSGVRTGHTWPSLASVPLPDGMIHDAIGALVSAVGGRPPRLGQKVEYEGSVTGRHGSYWVTHIEAHLSLSGRPTAHYSLGEVRNGLLRPVLHNVHVESFKPLPEDFDRDAL</sequence>
<dbReference type="Proteomes" id="UP001500668">
    <property type="component" value="Unassembled WGS sequence"/>
</dbReference>
<accession>A0ABN1GGN8</accession>
<evidence type="ECO:0000256" key="1">
    <source>
        <dbReference type="SAM" id="MobiDB-lite"/>
    </source>
</evidence>
<evidence type="ECO:0000313" key="2">
    <source>
        <dbReference type="EMBL" id="GAA0611187.1"/>
    </source>
</evidence>
<protein>
    <submittedName>
        <fullName evidence="2">Uncharacterized protein</fullName>
    </submittedName>
</protein>
<feature type="region of interest" description="Disordered" evidence="1">
    <location>
        <begin position="1"/>
        <end position="25"/>
    </location>
</feature>
<comment type="caution">
    <text evidence="2">The sequence shown here is derived from an EMBL/GenBank/DDBJ whole genome shotgun (WGS) entry which is preliminary data.</text>
</comment>
<reference evidence="2 3" key="1">
    <citation type="journal article" date="2019" name="Int. J. Syst. Evol. Microbiol.">
        <title>The Global Catalogue of Microorganisms (GCM) 10K type strain sequencing project: providing services to taxonomists for standard genome sequencing and annotation.</title>
        <authorList>
            <consortium name="The Broad Institute Genomics Platform"/>
            <consortium name="The Broad Institute Genome Sequencing Center for Infectious Disease"/>
            <person name="Wu L."/>
            <person name="Ma J."/>
        </authorList>
    </citation>
    <scope>NUCLEOTIDE SEQUENCE [LARGE SCALE GENOMIC DNA]</scope>
    <source>
        <strain evidence="2 3">JCM 5067</strain>
    </source>
</reference>
<proteinExistence type="predicted"/>
<organism evidence="2 3">
    <name type="scientific">Streptomyces crystallinus</name>
    <dbReference type="NCBI Taxonomy" id="68191"/>
    <lineage>
        <taxon>Bacteria</taxon>
        <taxon>Bacillati</taxon>
        <taxon>Actinomycetota</taxon>
        <taxon>Actinomycetes</taxon>
        <taxon>Kitasatosporales</taxon>
        <taxon>Streptomycetaceae</taxon>
        <taxon>Streptomyces</taxon>
    </lineage>
</organism>
<dbReference type="EMBL" id="BAAACA010000034">
    <property type="protein sequence ID" value="GAA0611187.1"/>
    <property type="molecule type" value="Genomic_DNA"/>
</dbReference>
<gene>
    <name evidence="2" type="ORF">GCM10010394_46230</name>
</gene>
<name>A0ABN1GGN8_9ACTN</name>
<keyword evidence="3" id="KW-1185">Reference proteome</keyword>
<dbReference type="RefSeq" id="WP_344076153.1">
    <property type="nucleotide sequence ID" value="NZ_BAAACA010000034.1"/>
</dbReference>
<evidence type="ECO:0000313" key="3">
    <source>
        <dbReference type="Proteomes" id="UP001500668"/>
    </source>
</evidence>